<dbReference type="Proteomes" id="UP000095286">
    <property type="component" value="Unplaced"/>
</dbReference>
<proteinExistence type="predicted"/>
<reference evidence="2" key="1">
    <citation type="submission" date="2016-11" db="UniProtKB">
        <authorList>
            <consortium name="WormBaseParasite"/>
        </authorList>
    </citation>
    <scope>IDENTIFICATION</scope>
    <source>
        <strain evidence="2">KR3021</strain>
    </source>
</reference>
<evidence type="ECO:0000313" key="2">
    <source>
        <dbReference type="WBParaSite" id="RSKR_0000968150.1"/>
    </source>
</evidence>
<organism evidence="1 2">
    <name type="scientific">Rhabditophanes sp. KR3021</name>
    <dbReference type="NCBI Taxonomy" id="114890"/>
    <lineage>
        <taxon>Eukaryota</taxon>
        <taxon>Metazoa</taxon>
        <taxon>Ecdysozoa</taxon>
        <taxon>Nematoda</taxon>
        <taxon>Chromadorea</taxon>
        <taxon>Rhabditida</taxon>
        <taxon>Tylenchina</taxon>
        <taxon>Panagrolaimomorpha</taxon>
        <taxon>Strongyloidoidea</taxon>
        <taxon>Alloionematidae</taxon>
        <taxon>Rhabditophanes</taxon>
    </lineage>
</organism>
<name>A0AC35UB27_9BILA</name>
<accession>A0AC35UB27</accession>
<dbReference type="WBParaSite" id="RSKR_0000968150.1">
    <property type="protein sequence ID" value="RSKR_0000968150.1"/>
    <property type="gene ID" value="RSKR_0000968150"/>
</dbReference>
<evidence type="ECO:0000313" key="1">
    <source>
        <dbReference type="Proteomes" id="UP000095286"/>
    </source>
</evidence>
<sequence length="68" mass="8173">MFPNKKNTLFDSKKNYDTYQKEENILKPGDPYFDSLADCRNQVREKTRHMVESAEERNMKDSKKKELN</sequence>
<protein>
    <submittedName>
        <fullName evidence="2">Conserved domain protein</fullName>
    </submittedName>
</protein>